<keyword evidence="1 2" id="KW-0430">Lectin</keyword>
<dbReference type="GO" id="GO:0005615">
    <property type="term" value="C:extracellular space"/>
    <property type="evidence" value="ECO:0007669"/>
    <property type="project" value="TreeGrafter"/>
</dbReference>
<evidence type="ECO:0000259" key="3">
    <source>
        <dbReference type="PROSITE" id="PS51304"/>
    </source>
</evidence>
<dbReference type="CDD" id="cd00070">
    <property type="entry name" value="GLECT"/>
    <property type="match status" value="1"/>
</dbReference>
<organism evidence="4 5">
    <name type="scientific">Taeniopygia guttata</name>
    <name type="common">Zebra finch</name>
    <name type="synonym">Poephila guttata</name>
    <dbReference type="NCBI Taxonomy" id="59729"/>
    <lineage>
        <taxon>Eukaryota</taxon>
        <taxon>Metazoa</taxon>
        <taxon>Chordata</taxon>
        <taxon>Craniata</taxon>
        <taxon>Vertebrata</taxon>
        <taxon>Euteleostomi</taxon>
        <taxon>Archelosauria</taxon>
        <taxon>Archosauria</taxon>
        <taxon>Dinosauria</taxon>
        <taxon>Saurischia</taxon>
        <taxon>Theropoda</taxon>
        <taxon>Coelurosauria</taxon>
        <taxon>Aves</taxon>
        <taxon>Neognathae</taxon>
        <taxon>Neoaves</taxon>
        <taxon>Telluraves</taxon>
        <taxon>Australaves</taxon>
        <taxon>Passeriformes</taxon>
        <taxon>Passeroidea</taxon>
        <taxon>Estrildidae</taxon>
        <taxon>Estrildinae</taxon>
        <taxon>Taeniopygia</taxon>
    </lineage>
</organism>
<dbReference type="GeneTree" id="ENSGT00940000155534"/>
<name>H0YTY7_TAEGU</name>
<dbReference type="PANTHER" id="PTHR11346">
    <property type="entry name" value="GALECTIN"/>
    <property type="match status" value="1"/>
</dbReference>
<dbReference type="FunCoup" id="H0YTY7">
    <property type="interactions" value="553"/>
</dbReference>
<protein>
    <recommendedName>
        <fullName evidence="2">Galectin</fullName>
    </recommendedName>
</protein>
<feature type="domain" description="Galectin" evidence="3">
    <location>
        <begin position="4"/>
        <end position="134"/>
    </location>
</feature>
<reference evidence="4" key="3">
    <citation type="submission" date="2025-09" db="UniProtKB">
        <authorList>
            <consortium name="Ensembl"/>
        </authorList>
    </citation>
    <scope>IDENTIFICATION</scope>
</reference>
<accession>H0YTY7</accession>
<reference evidence="4 5" key="1">
    <citation type="journal article" date="2010" name="Nature">
        <title>The genome of a songbird.</title>
        <authorList>
            <person name="Warren W.C."/>
            <person name="Clayton D.F."/>
            <person name="Ellegren H."/>
            <person name="Arnold A.P."/>
            <person name="Hillier L.W."/>
            <person name="Kunstner A."/>
            <person name="Searle S."/>
            <person name="White S."/>
            <person name="Vilella A.J."/>
            <person name="Fairley S."/>
            <person name="Heger A."/>
            <person name="Kong L."/>
            <person name="Ponting C.P."/>
            <person name="Jarvis E.D."/>
            <person name="Mello C.V."/>
            <person name="Minx P."/>
            <person name="Lovell P."/>
            <person name="Velho T.A."/>
            <person name="Ferris M."/>
            <person name="Balakrishnan C.N."/>
            <person name="Sinha S."/>
            <person name="Blatti C."/>
            <person name="London S.E."/>
            <person name="Li Y."/>
            <person name="Lin Y.C."/>
            <person name="George J."/>
            <person name="Sweedler J."/>
            <person name="Southey B."/>
            <person name="Gunaratne P."/>
            <person name="Watson M."/>
            <person name="Nam K."/>
            <person name="Backstrom N."/>
            <person name="Smeds L."/>
            <person name="Nabholz B."/>
            <person name="Itoh Y."/>
            <person name="Whitney O."/>
            <person name="Pfenning A.R."/>
            <person name="Howard J."/>
            <person name="Volker M."/>
            <person name="Skinner B.M."/>
            <person name="Griffin D.K."/>
            <person name="Ye L."/>
            <person name="McLaren W.M."/>
            <person name="Flicek P."/>
            <person name="Quesada V."/>
            <person name="Velasco G."/>
            <person name="Lopez-Otin C."/>
            <person name="Puente X.S."/>
            <person name="Olender T."/>
            <person name="Lancet D."/>
            <person name="Smit A.F."/>
            <person name="Hubley R."/>
            <person name="Konkel M.K."/>
            <person name="Walker J.A."/>
            <person name="Batzer M.A."/>
            <person name="Gu W."/>
            <person name="Pollock D.D."/>
            <person name="Chen L."/>
            <person name="Cheng Z."/>
            <person name="Eichler E.E."/>
            <person name="Stapley J."/>
            <person name="Slate J."/>
            <person name="Ekblom R."/>
            <person name="Birkhead T."/>
            <person name="Burke T."/>
            <person name="Burt D."/>
            <person name="Scharff C."/>
            <person name="Adam I."/>
            <person name="Richard H."/>
            <person name="Sultan M."/>
            <person name="Soldatov A."/>
            <person name="Lehrach H."/>
            <person name="Edwards S.V."/>
            <person name="Yang S.P."/>
            <person name="Li X."/>
            <person name="Graves T."/>
            <person name="Fulton L."/>
            <person name="Nelson J."/>
            <person name="Chinwalla A."/>
            <person name="Hou S."/>
            <person name="Mardis E.R."/>
            <person name="Wilson R.K."/>
        </authorList>
    </citation>
    <scope>NUCLEOTIDE SEQUENCE [LARGE SCALE GENOMIC DNA]</scope>
</reference>
<evidence type="ECO:0000313" key="4">
    <source>
        <dbReference type="Ensembl" id="ENSTGUP00000001754.2"/>
    </source>
</evidence>
<dbReference type="InterPro" id="IPR001079">
    <property type="entry name" value="Galectin_CRD"/>
</dbReference>
<keyword evidence="5" id="KW-1185">Reference proteome</keyword>
<dbReference type="PROSITE" id="PS51304">
    <property type="entry name" value="GALECTIN"/>
    <property type="match status" value="1"/>
</dbReference>
<dbReference type="InterPro" id="IPR013320">
    <property type="entry name" value="ConA-like_dom_sf"/>
</dbReference>
<sequence length="199" mass="21604">MEKGLVVTQLDVEPGECIKVKGKIQSDAKGFAVNVGKDSNTLMLHFNPRFDCHGDVNTVVCNSKEDGVWGEEDRKAEFPFQHGDKIEICISFDETEATVKLPEAEFKFPNRLGMEKIEYLAVEGDFKVKAINLLVMLAQARAGAGTAVALEDLQKVRKCCMLCGTGSLGRLAQWLCDCCPALACGGEAFLAQCFCGAGM</sequence>
<dbReference type="SUPFAM" id="SSF49899">
    <property type="entry name" value="Concanavalin A-like lectins/glucanases"/>
    <property type="match status" value="1"/>
</dbReference>
<dbReference type="InParanoid" id="H0YTY7"/>
<dbReference type="STRING" id="59729.ENSTGUP00000001754"/>
<dbReference type="SMART" id="SM00276">
    <property type="entry name" value="GLECT"/>
    <property type="match status" value="1"/>
</dbReference>
<evidence type="ECO:0000256" key="1">
    <source>
        <dbReference type="ARBA" id="ARBA00022734"/>
    </source>
</evidence>
<dbReference type="Proteomes" id="UP000007754">
    <property type="component" value="Chromosome 4"/>
</dbReference>
<evidence type="ECO:0000313" key="5">
    <source>
        <dbReference type="Proteomes" id="UP000007754"/>
    </source>
</evidence>
<dbReference type="FunFam" id="2.60.120.200:FF:000021">
    <property type="entry name" value="Galectin"/>
    <property type="match status" value="1"/>
</dbReference>
<evidence type="ECO:0000256" key="2">
    <source>
        <dbReference type="RuleBase" id="RU102079"/>
    </source>
</evidence>
<dbReference type="GO" id="GO:0043236">
    <property type="term" value="F:laminin binding"/>
    <property type="evidence" value="ECO:0007669"/>
    <property type="project" value="TreeGrafter"/>
</dbReference>
<dbReference type="OMA" id="AEFQFPN"/>
<dbReference type="Ensembl" id="ENSTGUT00000001770.2">
    <property type="protein sequence ID" value="ENSTGUP00000001754.2"/>
    <property type="gene ID" value="ENSTGUG00000001699.2"/>
</dbReference>
<proteinExistence type="predicted"/>
<reference evidence="4" key="2">
    <citation type="submission" date="2025-08" db="UniProtKB">
        <authorList>
            <consortium name="Ensembl"/>
        </authorList>
    </citation>
    <scope>IDENTIFICATION</scope>
</reference>
<dbReference type="Gene3D" id="2.60.120.200">
    <property type="match status" value="1"/>
</dbReference>
<dbReference type="GO" id="GO:0030395">
    <property type="term" value="F:lactose binding"/>
    <property type="evidence" value="ECO:0007669"/>
    <property type="project" value="TreeGrafter"/>
</dbReference>
<dbReference type="AlphaFoldDB" id="H0YTY7"/>
<dbReference type="PANTHER" id="PTHR11346:SF97">
    <property type="entry name" value="GALECTIN-1"/>
    <property type="match status" value="1"/>
</dbReference>
<dbReference type="SMART" id="SM00908">
    <property type="entry name" value="Gal-bind_lectin"/>
    <property type="match status" value="1"/>
</dbReference>
<gene>
    <name evidence="4" type="primary">LOC100227202</name>
</gene>
<dbReference type="HOGENOM" id="CLU_037794_5_0_1"/>
<dbReference type="Pfam" id="PF00337">
    <property type="entry name" value="Gal-bind_lectin"/>
    <property type="match status" value="1"/>
</dbReference>
<dbReference type="InterPro" id="IPR044156">
    <property type="entry name" value="Galectin-like"/>
</dbReference>